<name>A0ABS2F3W3_9ACTN</name>
<dbReference type="RefSeq" id="WP_204793843.1">
    <property type="nucleotide sequence ID" value="NZ_JACSNQ010000021.1"/>
</dbReference>
<comment type="similarity">
    <text evidence="9">Belongs to the TatA/E family.</text>
</comment>
<evidence type="ECO:0000256" key="5">
    <source>
        <dbReference type="ARBA" id="ARBA00022927"/>
    </source>
</evidence>
<comment type="subunit">
    <text evidence="9">The Tat system comprises two distinct complexes: a TatABC complex, containing multiple copies of TatA, TatB and TatC subunits, and a separate TatA complex, containing only TatA subunits. Substrates initially bind to the TatABC complex, which probably triggers association of the separate TatA complex to form the active translocon.</text>
</comment>
<evidence type="ECO:0000256" key="3">
    <source>
        <dbReference type="ARBA" id="ARBA00022475"/>
    </source>
</evidence>
<keyword evidence="2 9" id="KW-0813">Transport</keyword>
<dbReference type="PANTHER" id="PTHR42982">
    <property type="entry name" value="SEC-INDEPENDENT PROTEIN TRANSLOCASE PROTEIN TATA"/>
    <property type="match status" value="1"/>
</dbReference>
<evidence type="ECO:0000313" key="12">
    <source>
        <dbReference type="Proteomes" id="UP000712527"/>
    </source>
</evidence>
<evidence type="ECO:0000256" key="7">
    <source>
        <dbReference type="ARBA" id="ARBA00023010"/>
    </source>
</evidence>
<dbReference type="EMBL" id="JACSNQ010000021">
    <property type="protein sequence ID" value="MBM6775507.1"/>
    <property type="molecule type" value="Genomic_DNA"/>
</dbReference>
<dbReference type="Proteomes" id="UP000712527">
    <property type="component" value="Unassembled WGS sequence"/>
</dbReference>
<reference evidence="11 12" key="1">
    <citation type="journal article" date="2021" name="Sci. Rep.">
        <title>The distribution of antibiotic resistance genes in chicken gut microbiota commensals.</title>
        <authorList>
            <person name="Juricova H."/>
            <person name="Matiasovicova J."/>
            <person name="Kubasova T."/>
            <person name="Cejkova D."/>
            <person name="Rychlik I."/>
        </authorList>
    </citation>
    <scope>NUCLEOTIDE SEQUENCE [LARGE SCALE GENOMIC DNA]</scope>
    <source>
        <strain evidence="11 12">An794</strain>
    </source>
</reference>
<dbReference type="Pfam" id="PF02416">
    <property type="entry name" value="TatA_B_E"/>
    <property type="match status" value="1"/>
</dbReference>
<evidence type="ECO:0000256" key="8">
    <source>
        <dbReference type="ARBA" id="ARBA00023136"/>
    </source>
</evidence>
<keyword evidence="8 9" id="KW-0472">Membrane</keyword>
<dbReference type="PANTHER" id="PTHR42982:SF1">
    <property type="entry name" value="SEC-INDEPENDENT PROTEIN TRANSLOCASE PROTEIN TATA"/>
    <property type="match status" value="1"/>
</dbReference>
<evidence type="ECO:0000256" key="2">
    <source>
        <dbReference type="ARBA" id="ARBA00022448"/>
    </source>
</evidence>
<keyword evidence="12" id="KW-1185">Reference proteome</keyword>
<feature type="region of interest" description="Disordered" evidence="10">
    <location>
        <begin position="47"/>
        <end position="79"/>
    </location>
</feature>
<dbReference type="Gene3D" id="1.20.5.3310">
    <property type="match status" value="1"/>
</dbReference>
<evidence type="ECO:0000256" key="10">
    <source>
        <dbReference type="SAM" id="MobiDB-lite"/>
    </source>
</evidence>
<comment type="subcellular location">
    <subcellularLocation>
        <location evidence="1 9">Cell membrane</location>
        <topology evidence="1 9">Single-pass membrane protein</topology>
    </subcellularLocation>
</comment>
<sequence>MIFGMGPLEIGVILLVVLVIFGPKNLPKLGSAIGKTVKNVREGMEGDDELDAAPDEVPVAEPQVSRAVSESGEKDDETA</sequence>
<accession>A0ABS2F3W3</accession>
<comment type="function">
    <text evidence="9">Part of the twin-arginine translocation (Tat) system that transports large folded proteins containing a characteristic twin-arginine motif in their signal peptide across membranes. TatA could form the protein-conducting channel of the Tat system.</text>
</comment>
<gene>
    <name evidence="9" type="primary">tatA</name>
    <name evidence="11" type="ORF">H9X80_08150</name>
</gene>
<keyword evidence="3 9" id="KW-1003">Cell membrane</keyword>
<evidence type="ECO:0000313" key="11">
    <source>
        <dbReference type="EMBL" id="MBM6775507.1"/>
    </source>
</evidence>
<dbReference type="HAMAP" id="MF_00236">
    <property type="entry name" value="TatA_E"/>
    <property type="match status" value="1"/>
</dbReference>
<comment type="caution">
    <text evidence="11">The sequence shown here is derived from an EMBL/GenBank/DDBJ whole genome shotgun (WGS) entry which is preliminary data.</text>
</comment>
<evidence type="ECO:0000256" key="1">
    <source>
        <dbReference type="ARBA" id="ARBA00004162"/>
    </source>
</evidence>
<proteinExistence type="inferred from homology"/>
<dbReference type="InterPro" id="IPR003369">
    <property type="entry name" value="TatA/B/E"/>
</dbReference>
<keyword evidence="4 9" id="KW-0812">Transmembrane</keyword>
<keyword evidence="5 9" id="KW-0653">Protein transport</keyword>
<evidence type="ECO:0000256" key="6">
    <source>
        <dbReference type="ARBA" id="ARBA00022989"/>
    </source>
</evidence>
<protein>
    <recommendedName>
        <fullName evidence="9">Sec-independent protein translocase protein TatA</fullName>
    </recommendedName>
</protein>
<dbReference type="InterPro" id="IPR006312">
    <property type="entry name" value="TatA/E"/>
</dbReference>
<keyword evidence="7 9" id="KW-0811">Translocation</keyword>
<keyword evidence="6 9" id="KW-1133">Transmembrane helix</keyword>
<organism evidence="11 12">
    <name type="scientific">Olsenella profusa</name>
    <dbReference type="NCBI Taxonomy" id="138595"/>
    <lineage>
        <taxon>Bacteria</taxon>
        <taxon>Bacillati</taxon>
        <taxon>Actinomycetota</taxon>
        <taxon>Coriobacteriia</taxon>
        <taxon>Coriobacteriales</taxon>
        <taxon>Atopobiaceae</taxon>
        <taxon>Olsenella</taxon>
    </lineage>
</organism>
<evidence type="ECO:0000256" key="4">
    <source>
        <dbReference type="ARBA" id="ARBA00022692"/>
    </source>
</evidence>
<evidence type="ECO:0000256" key="9">
    <source>
        <dbReference type="HAMAP-Rule" id="MF_00236"/>
    </source>
</evidence>